<proteinExistence type="predicted"/>
<dbReference type="EMBL" id="BOOH01000019">
    <property type="protein sequence ID" value="GIH76035.1"/>
    <property type="molecule type" value="Genomic_DNA"/>
</dbReference>
<dbReference type="AlphaFoldDB" id="A0A8J3RJI4"/>
<dbReference type="Proteomes" id="UP000616724">
    <property type="component" value="Unassembled WGS sequence"/>
</dbReference>
<dbReference type="Pfam" id="PF02597">
    <property type="entry name" value="ThiS"/>
    <property type="match status" value="1"/>
</dbReference>
<name>A0A8J3RJI4_9ACTN</name>
<comment type="caution">
    <text evidence="1">The sequence shown here is derived from an EMBL/GenBank/DDBJ whole genome shotgun (WGS) entry which is preliminary data.</text>
</comment>
<evidence type="ECO:0000313" key="2">
    <source>
        <dbReference type="Proteomes" id="UP000616724"/>
    </source>
</evidence>
<accession>A0A8J3RJI4</accession>
<dbReference type="RefSeq" id="WP_203890664.1">
    <property type="nucleotide sequence ID" value="NZ_BOOH01000019.1"/>
</dbReference>
<dbReference type="InterPro" id="IPR003749">
    <property type="entry name" value="ThiS/MoaD-like"/>
</dbReference>
<gene>
    <name evidence="1" type="ORF">Plo01_24640</name>
</gene>
<dbReference type="InterPro" id="IPR016155">
    <property type="entry name" value="Mopterin_synth/thiamin_S_b"/>
</dbReference>
<evidence type="ECO:0000313" key="1">
    <source>
        <dbReference type="EMBL" id="GIH76035.1"/>
    </source>
</evidence>
<dbReference type="InterPro" id="IPR012675">
    <property type="entry name" value="Beta-grasp_dom_sf"/>
</dbReference>
<dbReference type="SUPFAM" id="SSF54285">
    <property type="entry name" value="MoaD/ThiS"/>
    <property type="match status" value="1"/>
</dbReference>
<sequence>MATGTIRYWAAAKDAAGTAEEPFEAATLAELVTKVTAGRDELGRVAARSSFLVDGDPVGRRAHDAVVLPEGATVEVLPPFAGG</sequence>
<keyword evidence="2" id="KW-1185">Reference proteome</keyword>
<organism evidence="1 2">
    <name type="scientific">Planobispora longispora</name>
    <dbReference type="NCBI Taxonomy" id="28887"/>
    <lineage>
        <taxon>Bacteria</taxon>
        <taxon>Bacillati</taxon>
        <taxon>Actinomycetota</taxon>
        <taxon>Actinomycetes</taxon>
        <taxon>Streptosporangiales</taxon>
        <taxon>Streptosporangiaceae</taxon>
        <taxon>Planobispora</taxon>
    </lineage>
</organism>
<dbReference type="Gene3D" id="3.10.20.30">
    <property type="match status" value="1"/>
</dbReference>
<protein>
    <submittedName>
        <fullName evidence="1">Thiamine biosynthesis protein ThiS</fullName>
    </submittedName>
</protein>
<reference evidence="1 2" key="1">
    <citation type="submission" date="2021-01" db="EMBL/GenBank/DDBJ databases">
        <title>Whole genome shotgun sequence of Planobispora longispora NBRC 13918.</title>
        <authorList>
            <person name="Komaki H."/>
            <person name="Tamura T."/>
        </authorList>
    </citation>
    <scope>NUCLEOTIDE SEQUENCE [LARGE SCALE GENOMIC DNA]</scope>
    <source>
        <strain evidence="1 2">NBRC 13918</strain>
    </source>
</reference>